<feature type="transmembrane region" description="Helical" evidence="1">
    <location>
        <begin position="9"/>
        <end position="27"/>
    </location>
</feature>
<gene>
    <name evidence="3" type="ORF">MNBD_GAMMA17-1467</name>
</gene>
<dbReference type="EMBL" id="UOFQ01000202">
    <property type="protein sequence ID" value="VAW90511.1"/>
    <property type="molecule type" value="Genomic_DNA"/>
</dbReference>
<feature type="transmembrane region" description="Helical" evidence="1">
    <location>
        <begin position="133"/>
        <end position="154"/>
    </location>
</feature>
<dbReference type="AlphaFoldDB" id="A0A3B0ZG03"/>
<feature type="transmembrane region" description="Helical" evidence="1">
    <location>
        <begin position="166"/>
        <end position="185"/>
    </location>
</feature>
<dbReference type="GO" id="GO:0008233">
    <property type="term" value="F:peptidase activity"/>
    <property type="evidence" value="ECO:0007669"/>
    <property type="project" value="UniProtKB-KW"/>
</dbReference>
<dbReference type="Pfam" id="PF01841">
    <property type="entry name" value="Transglut_core"/>
    <property type="match status" value="1"/>
</dbReference>
<name>A0A3B0ZG03_9ZZZZ</name>
<keyword evidence="3" id="KW-0378">Hydrolase</keyword>
<dbReference type="InterPro" id="IPR038765">
    <property type="entry name" value="Papain-like_cys_pep_sf"/>
</dbReference>
<dbReference type="GO" id="GO:0006508">
    <property type="term" value="P:proteolysis"/>
    <property type="evidence" value="ECO:0007669"/>
    <property type="project" value="UniProtKB-KW"/>
</dbReference>
<keyword evidence="3" id="KW-0645">Protease</keyword>
<dbReference type="SMART" id="SM00460">
    <property type="entry name" value="TGc"/>
    <property type="match status" value="1"/>
</dbReference>
<accession>A0A3B0ZG03</accession>
<dbReference type="PANTHER" id="PTHR42736">
    <property type="entry name" value="PROTEIN-GLUTAMINE GAMMA-GLUTAMYLTRANSFERASE"/>
    <property type="match status" value="1"/>
</dbReference>
<sequence>MEKHLAHIVISRNTTLWLLASLLLAFAPHILHLPITLSALCLMFGIWRFAIERRSTTILPHRIFRTLLLCTTLVTVYLHYGTLFGREAGVALLACMLALKLLEMRSVRDYIIAILLGYFLAITLVLDNQSLPMAAYMFVVAFMLTATLVDLNLSQKNSAIKINLKLTAKLFTQALPVMLILFFLFPRIPGPLWSLPDDAHSGTTGISDEMSMGSISNLSLSNKIAFRVAFEEEVIDNNLSYWRGPVLSQTDGKNWNTGDSTQINREISYRPMGKPINYTVTLEPHNQKWLYGLDLPATAPSTAVINRDFQLVTKEAVKELMRYEMTSFSKYQTGPLSRNEMQRALQLPANRNSRAVALGQQWQQQIQSPPAIVNHALQYFNQQPFSYTLKPPLLGNNPVDEFLFETQRGFCEHYAASFTILMRAAGIPARIITGYQGGDFNPIGNYLIVRQRDAHAWAEVWLENRGWVRVDPTAAVAPERIEDGAESAFSELFGRQSTLQFNNRFLTSNWLKLRYGWDSLNNSWNQWVIGYDSLKQSELLSLVGIESIKQMAIAMGVAVITVLSALLLLSMRRNRQKQDAVSLIYQRFCKKFSTIGISRQPHEGPLDFAQRIITLRPDLELQILQINDLYIALKYRPRHTQQQIKHLQQQVRRLKL</sequence>
<keyword evidence="1" id="KW-1133">Transmembrane helix</keyword>
<dbReference type="Gene3D" id="3.10.620.30">
    <property type="match status" value="1"/>
</dbReference>
<dbReference type="InterPro" id="IPR052901">
    <property type="entry name" value="Bact_TGase-like"/>
</dbReference>
<protein>
    <submittedName>
        <fullName evidence="3">FIG001454: Transglutaminase-like enzymes, putative cysteine proteases</fullName>
    </submittedName>
</protein>
<feature type="transmembrane region" description="Helical" evidence="1">
    <location>
        <begin position="551"/>
        <end position="569"/>
    </location>
</feature>
<evidence type="ECO:0000259" key="2">
    <source>
        <dbReference type="SMART" id="SM00460"/>
    </source>
</evidence>
<dbReference type="InterPro" id="IPR025403">
    <property type="entry name" value="TgpA-like_C"/>
</dbReference>
<evidence type="ECO:0000256" key="1">
    <source>
        <dbReference type="SAM" id="Phobius"/>
    </source>
</evidence>
<reference evidence="3" key="1">
    <citation type="submission" date="2018-06" db="EMBL/GenBank/DDBJ databases">
        <authorList>
            <person name="Zhirakovskaya E."/>
        </authorList>
    </citation>
    <scope>NUCLEOTIDE SEQUENCE</scope>
</reference>
<dbReference type="Pfam" id="PF11992">
    <property type="entry name" value="TgpA_N"/>
    <property type="match status" value="1"/>
</dbReference>
<feature type="transmembrane region" description="Helical" evidence="1">
    <location>
        <begin position="63"/>
        <end position="80"/>
    </location>
</feature>
<evidence type="ECO:0000313" key="3">
    <source>
        <dbReference type="EMBL" id="VAW90511.1"/>
    </source>
</evidence>
<dbReference type="InterPro" id="IPR002931">
    <property type="entry name" value="Transglutaminase-like"/>
</dbReference>
<feature type="transmembrane region" description="Helical" evidence="1">
    <location>
        <begin position="110"/>
        <end position="127"/>
    </location>
</feature>
<dbReference type="Pfam" id="PF13559">
    <property type="entry name" value="DUF4129"/>
    <property type="match status" value="1"/>
</dbReference>
<keyword evidence="1" id="KW-0472">Membrane</keyword>
<organism evidence="3">
    <name type="scientific">hydrothermal vent metagenome</name>
    <dbReference type="NCBI Taxonomy" id="652676"/>
    <lineage>
        <taxon>unclassified sequences</taxon>
        <taxon>metagenomes</taxon>
        <taxon>ecological metagenomes</taxon>
    </lineage>
</organism>
<dbReference type="PANTHER" id="PTHR42736:SF1">
    <property type="entry name" value="PROTEIN-GLUTAMINE GAMMA-GLUTAMYLTRANSFERASE"/>
    <property type="match status" value="1"/>
</dbReference>
<dbReference type="SUPFAM" id="SSF54001">
    <property type="entry name" value="Cysteine proteinases"/>
    <property type="match status" value="1"/>
</dbReference>
<keyword evidence="1" id="KW-0812">Transmembrane</keyword>
<feature type="domain" description="Transglutaminase-like" evidence="2">
    <location>
        <begin position="403"/>
        <end position="474"/>
    </location>
</feature>
<proteinExistence type="predicted"/>
<dbReference type="InterPro" id="IPR021878">
    <property type="entry name" value="TgpA_N"/>
</dbReference>